<dbReference type="Pfam" id="PF08487">
    <property type="entry name" value="VIT"/>
    <property type="match status" value="1"/>
</dbReference>
<dbReference type="Gene3D" id="3.40.50.410">
    <property type="entry name" value="von Willebrand factor, type A domain"/>
    <property type="match status" value="1"/>
</dbReference>
<proteinExistence type="predicted"/>
<dbReference type="Pfam" id="PF13768">
    <property type="entry name" value="VWA_3"/>
    <property type="match status" value="1"/>
</dbReference>
<gene>
    <name evidence="3" type="ORF">NLI96_g12848</name>
</gene>
<dbReference type="PANTHER" id="PTHR45737:SF6">
    <property type="entry name" value="VON WILLEBRAND FACTOR A DOMAIN-CONTAINING PROTEIN 5A"/>
    <property type="match status" value="1"/>
</dbReference>
<name>A0AAD5Y784_9APHY</name>
<evidence type="ECO:0000313" key="3">
    <source>
        <dbReference type="EMBL" id="KAJ3473736.1"/>
    </source>
</evidence>
<dbReference type="InterPro" id="IPR002035">
    <property type="entry name" value="VWF_A"/>
</dbReference>
<dbReference type="PROSITE" id="PS50234">
    <property type="entry name" value="VWFA"/>
    <property type="match status" value="1"/>
</dbReference>
<evidence type="ECO:0000313" key="4">
    <source>
        <dbReference type="Proteomes" id="UP001212997"/>
    </source>
</evidence>
<evidence type="ECO:0000259" key="1">
    <source>
        <dbReference type="PROSITE" id="PS50234"/>
    </source>
</evidence>
<sequence length="453" mass="49311">MAYVGPAQRRQGVYCHEHWTPVGYPLLSSNYNYTVKDAFVEATLTETYQAQTNVERQVSYIFEVPPEASVVRFSAQVGNTKVEAIVDEKAEADRKYQQAQTAGVQAWKLDKVNDEVFQISLGNVSPKSTIIVRVTYVHVISSDTIEDSIRLTIPAGLAARPGVAPASQTTVPTAPTGANAITITVGIEAEGGAEILNLNSLSHHANITIGFSDDSFKALSPAQQHQVFDPRKAYVELTSTQFLRNHFVLVWTVPWIDQARCVVERLSPQITGKPQTLAFALTLVSNLRLLPEEHEYIFLVDYSGSMSGSRIQTANYIVKTMLTQLPTEKKSIFNIYYFNTSASSVIPGGRSLGYDTNNVSTAVSQLKASASGGTDINAALTTVLKQRNPSQPRCSIIVITDGLDWGVTAAMQTVQRNVTAAAAQAKLLRVFVMGLGDDVSRASRSFKSTTIGI</sequence>
<dbReference type="InterPro" id="IPR013694">
    <property type="entry name" value="VIT"/>
</dbReference>
<dbReference type="SMART" id="SM00609">
    <property type="entry name" value="VIT"/>
    <property type="match status" value="1"/>
</dbReference>
<dbReference type="Proteomes" id="UP001212997">
    <property type="component" value="Unassembled WGS sequence"/>
</dbReference>
<feature type="domain" description="VIT" evidence="2">
    <location>
        <begin position="10"/>
        <end position="138"/>
    </location>
</feature>
<dbReference type="SMART" id="SM00327">
    <property type="entry name" value="VWA"/>
    <property type="match status" value="1"/>
</dbReference>
<feature type="domain" description="VWFA" evidence="1">
    <location>
        <begin position="295"/>
        <end position="453"/>
    </location>
</feature>
<dbReference type="AlphaFoldDB" id="A0AAD5Y784"/>
<organism evidence="3 4">
    <name type="scientific">Meripilus lineatus</name>
    <dbReference type="NCBI Taxonomy" id="2056292"/>
    <lineage>
        <taxon>Eukaryota</taxon>
        <taxon>Fungi</taxon>
        <taxon>Dikarya</taxon>
        <taxon>Basidiomycota</taxon>
        <taxon>Agaricomycotina</taxon>
        <taxon>Agaricomycetes</taxon>
        <taxon>Polyporales</taxon>
        <taxon>Meripilaceae</taxon>
        <taxon>Meripilus</taxon>
    </lineage>
</organism>
<reference evidence="3" key="1">
    <citation type="submission" date="2022-07" db="EMBL/GenBank/DDBJ databases">
        <title>Genome Sequence of Physisporinus lineatus.</title>
        <authorList>
            <person name="Buettner E."/>
        </authorList>
    </citation>
    <scope>NUCLEOTIDE SEQUENCE</scope>
    <source>
        <strain evidence="3">VT162</strain>
    </source>
</reference>
<dbReference type="PANTHER" id="PTHR45737">
    <property type="entry name" value="VON WILLEBRAND FACTOR A DOMAIN-CONTAINING PROTEIN 5A"/>
    <property type="match status" value="1"/>
</dbReference>
<dbReference type="InterPro" id="IPR036465">
    <property type="entry name" value="vWFA_dom_sf"/>
</dbReference>
<evidence type="ECO:0000259" key="2">
    <source>
        <dbReference type="PROSITE" id="PS51468"/>
    </source>
</evidence>
<accession>A0AAD5Y784</accession>
<dbReference type="EMBL" id="JANAWD010001274">
    <property type="protein sequence ID" value="KAJ3473736.1"/>
    <property type="molecule type" value="Genomic_DNA"/>
</dbReference>
<dbReference type="SUPFAM" id="SSF53300">
    <property type="entry name" value="vWA-like"/>
    <property type="match status" value="1"/>
</dbReference>
<dbReference type="PROSITE" id="PS51468">
    <property type="entry name" value="VIT"/>
    <property type="match status" value="1"/>
</dbReference>
<protein>
    <submittedName>
        <fullName evidence="3">Uncharacterized protein</fullName>
    </submittedName>
</protein>
<comment type="caution">
    <text evidence="3">The sequence shown here is derived from an EMBL/GenBank/DDBJ whole genome shotgun (WGS) entry which is preliminary data.</text>
</comment>
<keyword evidence="4" id="KW-1185">Reference proteome</keyword>